<keyword evidence="1" id="KW-0233">DNA recombination</keyword>
<protein>
    <submittedName>
        <fullName evidence="2">Uncharacterized protein</fullName>
    </submittedName>
</protein>
<dbReference type="InterPro" id="IPR013762">
    <property type="entry name" value="Integrase-like_cat_sf"/>
</dbReference>
<dbReference type="GO" id="GO:0003677">
    <property type="term" value="F:DNA binding"/>
    <property type="evidence" value="ECO:0007669"/>
    <property type="project" value="InterPro"/>
</dbReference>
<dbReference type="InterPro" id="IPR011010">
    <property type="entry name" value="DNA_brk_join_enz"/>
</dbReference>
<reference evidence="2" key="1">
    <citation type="journal article" date="2014" name="Int. J. Syst. Evol. Microbiol.">
        <title>Complete genome sequence of Corynebacterium casei LMG S-19264T (=DSM 44701T), isolated from a smear-ripened cheese.</title>
        <authorList>
            <consortium name="US DOE Joint Genome Institute (JGI-PGF)"/>
            <person name="Walter F."/>
            <person name="Albersmeier A."/>
            <person name="Kalinowski J."/>
            <person name="Ruckert C."/>
        </authorList>
    </citation>
    <scope>NUCLEOTIDE SEQUENCE</scope>
    <source>
        <strain evidence="2">JCM 4059</strain>
    </source>
</reference>
<dbReference type="AlphaFoldDB" id="A0A919B8J6"/>
<evidence type="ECO:0000256" key="1">
    <source>
        <dbReference type="ARBA" id="ARBA00023172"/>
    </source>
</evidence>
<name>A0A919B8J6_9ACTN</name>
<gene>
    <name evidence="2" type="ORF">GCM10010218_60420</name>
</gene>
<sequence>MDLFFVSRARVQERPALFGRVGEEAVRRLDFRALPDRLPLFVDDQMRPVEPACSWFRHLAYLGRDPEDTLRHYAYIVLRLMEFLAERGRDLATAAESDLVAYRRSRIELQDVPVGGTVWDREASVINMLLDWMVGQGLRRASPLRAVGTTNPLSTGMSRDMDIRHLTLRQYVFFRDVGLGGQTLDGEVDRAFRGQAPNRSRAAADLALTSGMRPQEWSTVLLPELAVGMRRPGEGTEFDLQACAKYKKHRIAYVPPDTLTSVDRFVLIERPEMAESMARTLERRHRDLFVVVDIDYARRRLRGRWQGRDRAYACSAMPPKLRRITVHEGPTGLEPLAVFIGHGSLMLTSSSWDRVRYQAWDRMTAVRGDERAPQLPQKRWRFHDLRHTFALRLLDFLMRQAAERERMAGRAGTATLAEHIAFNPLLIVSRRLGHASPAVTYEYLRYLEDPMSYVDAAFAQWAAGDGDTYADIALRAMRVEEAGHAATR</sequence>
<dbReference type="GO" id="GO:0006310">
    <property type="term" value="P:DNA recombination"/>
    <property type="evidence" value="ECO:0007669"/>
    <property type="project" value="UniProtKB-KW"/>
</dbReference>
<comment type="caution">
    <text evidence="2">The sequence shown here is derived from an EMBL/GenBank/DDBJ whole genome shotgun (WGS) entry which is preliminary data.</text>
</comment>
<proteinExistence type="predicted"/>
<dbReference type="GO" id="GO:0015074">
    <property type="term" value="P:DNA integration"/>
    <property type="evidence" value="ECO:0007669"/>
    <property type="project" value="InterPro"/>
</dbReference>
<keyword evidence="3" id="KW-1185">Reference proteome</keyword>
<evidence type="ECO:0000313" key="3">
    <source>
        <dbReference type="Proteomes" id="UP000638313"/>
    </source>
</evidence>
<dbReference type="Gene3D" id="1.10.443.10">
    <property type="entry name" value="Intergrase catalytic core"/>
    <property type="match status" value="1"/>
</dbReference>
<accession>A0A919B8J6</accession>
<dbReference type="EMBL" id="BNBD01000020">
    <property type="protein sequence ID" value="GHF71000.1"/>
    <property type="molecule type" value="Genomic_DNA"/>
</dbReference>
<dbReference type="SUPFAM" id="SSF56349">
    <property type="entry name" value="DNA breaking-rejoining enzymes"/>
    <property type="match status" value="1"/>
</dbReference>
<dbReference type="Proteomes" id="UP000638313">
    <property type="component" value="Unassembled WGS sequence"/>
</dbReference>
<evidence type="ECO:0000313" key="2">
    <source>
        <dbReference type="EMBL" id="GHF71000.1"/>
    </source>
</evidence>
<reference evidence="2" key="2">
    <citation type="submission" date="2020-09" db="EMBL/GenBank/DDBJ databases">
        <authorList>
            <person name="Sun Q."/>
            <person name="Ohkuma M."/>
        </authorList>
    </citation>
    <scope>NUCLEOTIDE SEQUENCE</scope>
    <source>
        <strain evidence="2">JCM 4059</strain>
    </source>
</reference>
<organism evidence="2 3">
    <name type="scientific">Streptomyces mashuensis</name>
    <dbReference type="NCBI Taxonomy" id="33904"/>
    <lineage>
        <taxon>Bacteria</taxon>
        <taxon>Bacillati</taxon>
        <taxon>Actinomycetota</taxon>
        <taxon>Actinomycetes</taxon>
        <taxon>Kitasatosporales</taxon>
        <taxon>Streptomycetaceae</taxon>
        <taxon>Streptomyces</taxon>
    </lineage>
</organism>